<gene>
    <name evidence="1" type="ORF">EZS28_049716</name>
</gene>
<dbReference type="Proteomes" id="UP000324800">
    <property type="component" value="Unassembled WGS sequence"/>
</dbReference>
<proteinExistence type="predicted"/>
<dbReference type="SUPFAM" id="SSF48371">
    <property type="entry name" value="ARM repeat"/>
    <property type="match status" value="1"/>
</dbReference>
<organism evidence="1 2">
    <name type="scientific">Streblomastix strix</name>
    <dbReference type="NCBI Taxonomy" id="222440"/>
    <lineage>
        <taxon>Eukaryota</taxon>
        <taxon>Metamonada</taxon>
        <taxon>Preaxostyla</taxon>
        <taxon>Oxymonadida</taxon>
        <taxon>Streblomastigidae</taxon>
        <taxon>Streblomastix</taxon>
    </lineage>
</organism>
<feature type="non-terminal residue" evidence="1">
    <location>
        <position position="1"/>
    </location>
</feature>
<protein>
    <submittedName>
        <fullName evidence="1">Uncharacterized protein</fullName>
    </submittedName>
</protein>
<dbReference type="InterPro" id="IPR016024">
    <property type="entry name" value="ARM-type_fold"/>
</dbReference>
<accession>A0A5J4T991</accession>
<name>A0A5J4T991_9EUKA</name>
<dbReference type="EMBL" id="SNRW01035753">
    <property type="protein sequence ID" value="KAA6354757.1"/>
    <property type="molecule type" value="Genomic_DNA"/>
</dbReference>
<reference evidence="1 2" key="1">
    <citation type="submission" date="2019-03" db="EMBL/GenBank/DDBJ databases">
        <title>Single cell metagenomics reveals metabolic interactions within the superorganism composed of flagellate Streblomastix strix and complex community of Bacteroidetes bacteria on its surface.</title>
        <authorList>
            <person name="Treitli S.C."/>
            <person name="Kolisko M."/>
            <person name="Husnik F."/>
            <person name="Keeling P."/>
            <person name="Hampl V."/>
        </authorList>
    </citation>
    <scope>NUCLEOTIDE SEQUENCE [LARGE SCALE GENOMIC DNA]</scope>
    <source>
        <strain evidence="1">ST1C</strain>
    </source>
</reference>
<sequence>AIRLPDKRVQISALKKILDIVLNGPENVVSIYENNIISELNKFITNEEKEEVLSITILHVIRVRRKTFDSKIRIRTATESLIQIIHSPIEKQSKSGSKALRNLIAENLEIRNSLMKAQHLIM</sequence>
<dbReference type="InterPro" id="IPR011989">
    <property type="entry name" value="ARM-like"/>
</dbReference>
<evidence type="ECO:0000313" key="2">
    <source>
        <dbReference type="Proteomes" id="UP000324800"/>
    </source>
</evidence>
<comment type="caution">
    <text evidence="1">The sequence shown here is derived from an EMBL/GenBank/DDBJ whole genome shotgun (WGS) entry which is preliminary data.</text>
</comment>
<dbReference type="AlphaFoldDB" id="A0A5J4T991"/>
<evidence type="ECO:0000313" key="1">
    <source>
        <dbReference type="EMBL" id="KAA6354757.1"/>
    </source>
</evidence>
<dbReference type="Gene3D" id="1.25.10.10">
    <property type="entry name" value="Leucine-rich Repeat Variant"/>
    <property type="match status" value="1"/>
</dbReference>